<dbReference type="SUPFAM" id="SSF51306">
    <property type="entry name" value="LexA/Signal peptidase"/>
    <property type="match status" value="1"/>
</dbReference>
<dbReference type="AlphaFoldDB" id="A0A1F6FLQ2"/>
<feature type="transmembrane region" description="Helical" evidence="1">
    <location>
        <begin position="46"/>
        <end position="67"/>
    </location>
</feature>
<dbReference type="InterPro" id="IPR036286">
    <property type="entry name" value="LexA/Signal_pep-like_sf"/>
</dbReference>
<accession>A0A1F6FLQ2</accession>
<gene>
    <name evidence="2" type="ORF">A3B87_01610</name>
</gene>
<keyword evidence="1" id="KW-0812">Transmembrane</keyword>
<evidence type="ECO:0000313" key="2">
    <source>
        <dbReference type="EMBL" id="OGG86794.1"/>
    </source>
</evidence>
<evidence type="ECO:0000256" key="1">
    <source>
        <dbReference type="SAM" id="Phobius"/>
    </source>
</evidence>
<evidence type="ECO:0000313" key="3">
    <source>
        <dbReference type="Proteomes" id="UP000179136"/>
    </source>
</evidence>
<protein>
    <recommendedName>
        <fullName evidence="4">Signal peptidase I</fullName>
    </recommendedName>
</protein>
<organism evidence="2 3">
    <name type="scientific">Candidatus Kuenenbacteria bacterium RIFCSPHIGHO2_02_FULL_39_13</name>
    <dbReference type="NCBI Taxonomy" id="1798561"/>
    <lineage>
        <taxon>Bacteria</taxon>
        <taxon>Candidatus Kueneniibacteriota</taxon>
    </lineage>
</organism>
<proteinExistence type="predicted"/>
<dbReference type="EMBL" id="MFMW01000026">
    <property type="protein sequence ID" value="OGG86794.1"/>
    <property type="molecule type" value="Genomic_DNA"/>
</dbReference>
<name>A0A1F6FLQ2_9BACT</name>
<comment type="caution">
    <text evidence="2">The sequence shown here is derived from an EMBL/GenBank/DDBJ whole genome shotgun (WGS) entry which is preliminary data.</text>
</comment>
<evidence type="ECO:0008006" key="4">
    <source>
        <dbReference type="Google" id="ProtNLM"/>
    </source>
</evidence>
<keyword evidence="1" id="KW-0472">Membrane</keyword>
<dbReference type="STRING" id="1798561.A3B87_01610"/>
<sequence>MNHAPEYKNISRYNSFEIFEDIYGQDRSEHFNQLEMPEIAGAKNHVWLWLSLLLLIVVIGLAIHPLLSYLLKTPYPLIVIGEDSMQPVFKKNDLVVVKGVVSADKINVSDVIVYQTGSDGNHVLTVNRVQDKNENTVMVKGDASDSQLKIIAPGQIVGKVVSAQGPIKLPLFGAISALFNQ</sequence>
<dbReference type="CDD" id="cd06462">
    <property type="entry name" value="Peptidase_S24_S26"/>
    <property type="match status" value="1"/>
</dbReference>
<reference evidence="2 3" key="1">
    <citation type="journal article" date="2016" name="Nat. Commun.">
        <title>Thousands of microbial genomes shed light on interconnected biogeochemical processes in an aquifer system.</title>
        <authorList>
            <person name="Anantharaman K."/>
            <person name="Brown C.T."/>
            <person name="Hug L.A."/>
            <person name="Sharon I."/>
            <person name="Castelle C.J."/>
            <person name="Probst A.J."/>
            <person name="Thomas B.C."/>
            <person name="Singh A."/>
            <person name="Wilkins M.J."/>
            <person name="Karaoz U."/>
            <person name="Brodie E.L."/>
            <person name="Williams K.H."/>
            <person name="Hubbard S.S."/>
            <person name="Banfield J.F."/>
        </authorList>
    </citation>
    <scope>NUCLEOTIDE SEQUENCE [LARGE SCALE GENOMIC DNA]</scope>
</reference>
<keyword evidence="1" id="KW-1133">Transmembrane helix</keyword>
<dbReference type="Proteomes" id="UP000179136">
    <property type="component" value="Unassembled WGS sequence"/>
</dbReference>